<dbReference type="EMBL" id="JAJNEC010000004">
    <property type="protein sequence ID" value="MCD2422199.1"/>
    <property type="molecule type" value="Genomic_DNA"/>
</dbReference>
<dbReference type="GO" id="GO:0032259">
    <property type="term" value="P:methylation"/>
    <property type="evidence" value="ECO:0007669"/>
    <property type="project" value="UniProtKB-KW"/>
</dbReference>
<dbReference type="GO" id="GO:0008168">
    <property type="term" value="F:methyltransferase activity"/>
    <property type="evidence" value="ECO:0007669"/>
    <property type="project" value="UniProtKB-KW"/>
</dbReference>
<protein>
    <submittedName>
        <fullName evidence="1">Class I SAM-dependent methyltransferase</fullName>
    </submittedName>
</protein>
<reference evidence="1 2" key="1">
    <citation type="submission" date="2021-11" db="EMBL/GenBank/DDBJ databases">
        <title>Genomic of Niabella pedocola.</title>
        <authorList>
            <person name="Wu T."/>
        </authorList>
    </citation>
    <scope>NUCLEOTIDE SEQUENCE [LARGE SCALE GENOMIC DNA]</scope>
    <source>
        <strain evidence="1 2">JCM 31011</strain>
    </source>
</reference>
<keyword evidence="1" id="KW-0489">Methyltransferase</keyword>
<dbReference type="SUPFAM" id="SSF53335">
    <property type="entry name" value="S-adenosyl-L-methionine-dependent methyltransferases"/>
    <property type="match status" value="1"/>
</dbReference>
<dbReference type="CDD" id="cd02440">
    <property type="entry name" value="AdoMet_MTases"/>
    <property type="match status" value="1"/>
</dbReference>
<dbReference type="Proteomes" id="UP001199816">
    <property type="component" value="Unassembled WGS sequence"/>
</dbReference>
<evidence type="ECO:0000313" key="1">
    <source>
        <dbReference type="EMBL" id="MCD2422199.1"/>
    </source>
</evidence>
<gene>
    <name evidence="1" type="ORF">LQ567_05455</name>
</gene>
<name>A0ABS8PM59_9BACT</name>
<dbReference type="Gene3D" id="3.40.50.150">
    <property type="entry name" value="Vaccinia Virus protein VP39"/>
    <property type="match status" value="1"/>
</dbReference>
<keyword evidence="1" id="KW-0808">Transferase</keyword>
<accession>A0ABS8PM59</accession>
<sequence>MESIQQIFENYSGPLLNKWDNYIDIYDYYFSPYRNKEFVFLEIGVAHGGSLQFWQQYFGNKIKIYGIDINPECKKFENDNVKIFIGSQEDPVFLESVKKSIPPIDILLDDGGHTMKQQITTFNVLFDHVKRDGIYMCEDLHTSYYKNFGGGLRRAGSFIEFSKRHIDNLHGWFAKKGQRQEMLNKITASVWAIHYYNSIVVYLKREMKEPKNLFKGDETVTIGDYAVFGQKRSITGQLKKLISRSGK</sequence>
<keyword evidence="2" id="KW-1185">Reference proteome</keyword>
<evidence type="ECO:0000313" key="2">
    <source>
        <dbReference type="Proteomes" id="UP001199816"/>
    </source>
</evidence>
<dbReference type="Pfam" id="PF13578">
    <property type="entry name" value="Methyltransf_24"/>
    <property type="match status" value="1"/>
</dbReference>
<dbReference type="InterPro" id="IPR029063">
    <property type="entry name" value="SAM-dependent_MTases_sf"/>
</dbReference>
<comment type="caution">
    <text evidence="1">The sequence shown here is derived from an EMBL/GenBank/DDBJ whole genome shotgun (WGS) entry which is preliminary data.</text>
</comment>
<organism evidence="1 2">
    <name type="scientific">Niabella pedocola</name>
    <dbReference type="NCBI Taxonomy" id="1752077"/>
    <lineage>
        <taxon>Bacteria</taxon>
        <taxon>Pseudomonadati</taxon>
        <taxon>Bacteroidota</taxon>
        <taxon>Chitinophagia</taxon>
        <taxon>Chitinophagales</taxon>
        <taxon>Chitinophagaceae</taxon>
        <taxon>Niabella</taxon>
    </lineage>
</organism>
<proteinExistence type="predicted"/>
<dbReference type="RefSeq" id="WP_231003102.1">
    <property type="nucleotide sequence ID" value="NZ_JAJNEC010000004.1"/>
</dbReference>